<feature type="transmembrane region" description="Helical" evidence="1">
    <location>
        <begin position="54"/>
        <end position="75"/>
    </location>
</feature>
<proteinExistence type="predicted"/>
<dbReference type="OrthoDB" id="7871801at2"/>
<keyword evidence="3" id="KW-1185">Reference proteome</keyword>
<reference evidence="2 3" key="1">
    <citation type="submission" date="2017-03" db="EMBL/GenBank/DDBJ databases">
        <authorList>
            <person name="Afonso C.L."/>
            <person name="Miller P.J."/>
            <person name="Scott M.A."/>
            <person name="Spackman E."/>
            <person name="Goraichik I."/>
            <person name="Dimitrov K.M."/>
            <person name="Suarez D.L."/>
            <person name="Swayne D.E."/>
        </authorList>
    </citation>
    <scope>NUCLEOTIDE SEQUENCE [LARGE SCALE GENOMIC DNA]</scope>
    <source>
        <strain evidence="2 3">CECT 8110</strain>
    </source>
</reference>
<keyword evidence="1" id="KW-1133">Transmembrane helix</keyword>
<keyword evidence="1" id="KW-0812">Transmembrane</keyword>
<keyword evidence="1" id="KW-0472">Membrane</keyword>
<gene>
    <name evidence="2" type="ORF">ROH8110_00560</name>
</gene>
<protein>
    <submittedName>
        <fullName evidence="2">Uncharacterized protein</fullName>
    </submittedName>
</protein>
<name>A0A1X6YDZ5_9RHOB</name>
<dbReference type="EMBL" id="FWFU01000001">
    <property type="protein sequence ID" value="SLN18401.1"/>
    <property type="molecule type" value="Genomic_DNA"/>
</dbReference>
<dbReference type="RefSeq" id="WP_085816241.1">
    <property type="nucleotide sequence ID" value="NZ_FWFU01000001.1"/>
</dbReference>
<sequence length="88" mass="10257">MSRERGPVFLERRTYRRRRMSDAARLMPILGAALFGLPLLWGMAGPPTSTKRVMFYVFSIWFVLTVLTAVISRYLRQEKQDTSDTGEW</sequence>
<accession>A0A1X6YDZ5</accession>
<dbReference type="Proteomes" id="UP000193207">
    <property type="component" value="Unassembled WGS sequence"/>
</dbReference>
<evidence type="ECO:0000256" key="1">
    <source>
        <dbReference type="SAM" id="Phobius"/>
    </source>
</evidence>
<evidence type="ECO:0000313" key="2">
    <source>
        <dbReference type="EMBL" id="SLN18401.1"/>
    </source>
</evidence>
<evidence type="ECO:0000313" key="3">
    <source>
        <dbReference type="Proteomes" id="UP000193207"/>
    </source>
</evidence>
<organism evidence="2 3">
    <name type="scientific">Roseovarius halotolerans</name>
    <dbReference type="NCBI Taxonomy" id="505353"/>
    <lineage>
        <taxon>Bacteria</taxon>
        <taxon>Pseudomonadati</taxon>
        <taxon>Pseudomonadota</taxon>
        <taxon>Alphaproteobacteria</taxon>
        <taxon>Rhodobacterales</taxon>
        <taxon>Roseobacteraceae</taxon>
        <taxon>Roseovarius</taxon>
    </lineage>
</organism>
<dbReference type="AlphaFoldDB" id="A0A1X6YDZ5"/>